<name>A0ABT2Y3K5_9MOLU</name>
<organism evidence="5 6">
    <name type="scientific">Paracholeplasma manati</name>
    <dbReference type="NCBI Taxonomy" id="591373"/>
    <lineage>
        <taxon>Bacteria</taxon>
        <taxon>Bacillati</taxon>
        <taxon>Mycoplasmatota</taxon>
        <taxon>Mollicutes</taxon>
        <taxon>Acholeplasmatales</taxon>
        <taxon>Acholeplasmataceae</taxon>
        <taxon>Paracholeplasma</taxon>
    </lineage>
</organism>
<evidence type="ECO:0000256" key="3">
    <source>
        <dbReference type="ARBA" id="ARBA00023163"/>
    </source>
</evidence>
<reference evidence="5" key="1">
    <citation type="submission" date="2022-09" db="EMBL/GenBank/DDBJ databases">
        <title>Novel Mycoplasma species identified in domestic and wild animals.</title>
        <authorList>
            <person name="Volokhov D.V."/>
            <person name="Furtak V.A."/>
            <person name="Zagorodnyaya T.A."/>
        </authorList>
    </citation>
    <scope>NUCLEOTIDE SEQUENCE</scope>
    <source>
        <strain evidence="5">Oakley</strain>
    </source>
</reference>
<evidence type="ECO:0000256" key="2">
    <source>
        <dbReference type="ARBA" id="ARBA00023125"/>
    </source>
</evidence>
<keyword evidence="1" id="KW-0805">Transcription regulation</keyword>
<dbReference type="PROSITE" id="PS01124">
    <property type="entry name" value="HTH_ARAC_FAMILY_2"/>
    <property type="match status" value="1"/>
</dbReference>
<evidence type="ECO:0000256" key="1">
    <source>
        <dbReference type="ARBA" id="ARBA00023015"/>
    </source>
</evidence>
<dbReference type="RefSeq" id="WP_263607425.1">
    <property type="nucleotide sequence ID" value="NZ_JAOVQM010000001.1"/>
</dbReference>
<dbReference type="InterPro" id="IPR050959">
    <property type="entry name" value="MarA-like"/>
</dbReference>
<dbReference type="Pfam" id="PF12833">
    <property type="entry name" value="HTH_18"/>
    <property type="match status" value="1"/>
</dbReference>
<comment type="caution">
    <text evidence="5">The sequence shown here is derived from an EMBL/GenBank/DDBJ whole genome shotgun (WGS) entry which is preliminary data.</text>
</comment>
<keyword evidence="2" id="KW-0238">DNA-binding</keyword>
<dbReference type="InterPro" id="IPR009057">
    <property type="entry name" value="Homeodomain-like_sf"/>
</dbReference>
<dbReference type="SUPFAM" id="SSF46689">
    <property type="entry name" value="Homeodomain-like"/>
    <property type="match status" value="2"/>
</dbReference>
<keyword evidence="3" id="KW-0804">Transcription</keyword>
<feature type="domain" description="HTH araC/xylS-type" evidence="4">
    <location>
        <begin position="9"/>
        <end position="107"/>
    </location>
</feature>
<dbReference type="Proteomes" id="UP001177160">
    <property type="component" value="Unassembled WGS sequence"/>
</dbReference>
<accession>A0ABT2Y3K5</accession>
<dbReference type="SMART" id="SM00342">
    <property type="entry name" value="HTH_ARAC"/>
    <property type="match status" value="1"/>
</dbReference>
<dbReference type="PANTHER" id="PTHR47504:SF6">
    <property type="entry name" value="ARAC-FAMILY TRANSCRIPTIONAL REGULATOR"/>
    <property type="match status" value="1"/>
</dbReference>
<dbReference type="PANTHER" id="PTHR47504">
    <property type="entry name" value="RIGHT ORIGIN-BINDING PROTEIN"/>
    <property type="match status" value="1"/>
</dbReference>
<protein>
    <submittedName>
        <fullName evidence="5">AraC family transcriptional regulator</fullName>
    </submittedName>
</protein>
<evidence type="ECO:0000313" key="6">
    <source>
        <dbReference type="Proteomes" id="UP001177160"/>
    </source>
</evidence>
<gene>
    <name evidence="5" type="ORF">N7548_00535</name>
</gene>
<evidence type="ECO:0000259" key="4">
    <source>
        <dbReference type="PROSITE" id="PS01124"/>
    </source>
</evidence>
<proteinExistence type="predicted"/>
<dbReference type="EMBL" id="JAOVQM010000001">
    <property type="protein sequence ID" value="MCV2231312.1"/>
    <property type="molecule type" value="Genomic_DNA"/>
</dbReference>
<dbReference type="InterPro" id="IPR018060">
    <property type="entry name" value="HTH_AraC"/>
</dbReference>
<keyword evidence="6" id="KW-1185">Reference proteome</keyword>
<evidence type="ECO:0000313" key="5">
    <source>
        <dbReference type="EMBL" id="MCV2231312.1"/>
    </source>
</evidence>
<sequence length="230" mass="26866">MDDQMREIAKLQKYIEAHLLDEITLLELAKVSHYSPWYVDKLFRKHLDKTPMQYIKERRLTLAALKLRDENIKVLEVALEFLFDSHEGFTRAFSKQFGVSPYRYKKDTPAIQLFLPYILSDYQSFLQRRKTPMNYQAVPIFTQVIERPERQLIVRRGIKAEHYFAYCEEVGCDVWGILTSIKEALYEPVGLWLPKKLKAGKSTYVQGVEVPMTFNNTIKKSPSSSSSGMN</sequence>
<dbReference type="Gene3D" id="1.10.10.60">
    <property type="entry name" value="Homeodomain-like"/>
    <property type="match status" value="2"/>
</dbReference>